<organism evidence="2 3">
    <name type="scientific">Saccharopolyspora aridisoli</name>
    <dbReference type="NCBI Taxonomy" id="2530385"/>
    <lineage>
        <taxon>Bacteria</taxon>
        <taxon>Bacillati</taxon>
        <taxon>Actinomycetota</taxon>
        <taxon>Actinomycetes</taxon>
        <taxon>Pseudonocardiales</taxon>
        <taxon>Pseudonocardiaceae</taxon>
        <taxon>Saccharopolyspora</taxon>
    </lineage>
</organism>
<feature type="domain" description="DUF4439" evidence="1">
    <location>
        <begin position="11"/>
        <end position="147"/>
    </location>
</feature>
<dbReference type="EMBL" id="SMKV01000006">
    <property type="protein sequence ID" value="TDC94769.1"/>
    <property type="molecule type" value="Genomic_DNA"/>
</dbReference>
<name>A0A4R4V5Z7_9PSEU</name>
<evidence type="ECO:0000313" key="2">
    <source>
        <dbReference type="EMBL" id="TDC94769.1"/>
    </source>
</evidence>
<dbReference type="SUPFAM" id="SSF47240">
    <property type="entry name" value="Ferritin-like"/>
    <property type="match status" value="1"/>
</dbReference>
<dbReference type="CDD" id="cd00657">
    <property type="entry name" value="Ferritin_like"/>
    <property type="match status" value="1"/>
</dbReference>
<dbReference type="OrthoDB" id="5192349at2"/>
<dbReference type="Pfam" id="PF14530">
    <property type="entry name" value="DUF4439"/>
    <property type="match status" value="1"/>
</dbReference>
<proteinExistence type="predicted"/>
<sequence length="149" mass="15895">MSGISEQAAKALGDALGAEHAALWVYGLANAFVGEARVRSAIEEAVDAHTRLRDTAERAMRRAGLTPTPAQPAYDVGGDVANQSKAVELLITTETDCQVGWRSVLDSTEDAGMRRTALEGLTTSATRATRWRLTLGRQPAAEDFPGQRA</sequence>
<dbReference type="RefSeq" id="WP_132620755.1">
    <property type="nucleotide sequence ID" value="NZ_SMKV01000006.1"/>
</dbReference>
<reference evidence="2 3" key="1">
    <citation type="submission" date="2019-03" db="EMBL/GenBank/DDBJ databases">
        <title>Draft genome sequences of novel Actinobacteria.</title>
        <authorList>
            <person name="Sahin N."/>
            <person name="Ay H."/>
            <person name="Saygin H."/>
        </authorList>
    </citation>
    <scope>NUCLEOTIDE SEQUENCE [LARGE SCALE GENOMIC DNA]</scope>
    <source>
        <strain evidence="2 3">16K404</strain>
    </source>
</reference>
<dbReference type="Proteomes" id="UP000294744">
    <property type="component" value="Unassembled WGS sequence"/>
</dbReference>
<dbReference type="InterPro" id="IPR009078">
    <property type="entry name" value="Ferritin-like_SF"/>
</dbReference>
<protein>
    <submittedName>
        <fullName evidence="2">DUF4439 domain-containing protein</fullName>
    </submittedName>
</protein>
<dbReference type="InterPro" id="IPR029447">
    <property type="entry name" value="DUF4439"/>
</dbReference>
<comment type="caution">
    <text evidence="2">The sequence shown here is derived from an EMBL/GenBank/DDBJ whole genome shotgun (WGS) entry which is preliminary data.</text>
</comment>
<dbReference type="InterPro" id="IPR012347">
    <property type="entry name" value="Ferritin-like"/>
</dbReference>
<evidence type="ECO:0000259" key="1">
    <source>
        <dbReference type="Pfam" id="PF14530"/>
    </source>
</evidence>
<keyword evidence="3" id="KW-1185">Reference proteome</keyword>
<dbReference type="Gene3D" id="1.20.1260.10">
    <property type="match status" value="1"/>
</dbReference>
<dbReference type="AlphaFoldDB" id="A0A4R4V5Z7"/>
<gene>
    <name evidence="2" type="ORF">E1161_06895</name>
</gene>
<evidence type="ECO:0000313" key="3">
    <source>
        <dbReference type="Proteomes" id="UP000294744"/>
    </source>
</evidence>
<accession>A0A4R4V5Z7</accession>